<keyword evidence="2" id="KW-1185">Reference proteome</keyword>
<reference evidence="1 2" key="2">
    <citation type="journal article" date="2022" name="Mol. Biol. Evol.">
        <title>Comparative Genomics Reveals Insights into the Divergent Evolution of Astigmatic Mites and Household Pest Adaptations.</title>
        <authorList>
            <person name="Xiong Q."/>
            <person name="Wan A.T."/>
            <person name="Liu X."/>
            <person name="Fung C.S."/>
            <person name="Xiao X."/>
            <person name="Malainual N."/>
            <person name="Hou J."/>
            <person name="Wang L."/>
            <person name="Wang M."/>
            <person name="Yang K.Y."/>
            <person name="Cui Y."/>
            <person name="Leung E.L."/>
            <person name="Nong W."/>
            <person name="Shin S.K."/>
            <person name="Au S.W."/>
            <person name="Jeong K.Y."/>
            <person name="Chew F.T."/>
            <person name="Hui J.H."/>
            <person name="Leung T.F."/>
            <person name="Tungtrongchitr A."/>
            <person name="Zhong N."/>
            <person name="Liu Z."/>
            <person name="Tsui S.K."/>
        </authorList>
    </citation>
    <scope>NUCLEOTIDE SEQUENCE [LARGE SCALE GENOMIC DNA]</scope>
    <source>
        <strain evidence="1">Derp</strain>
    </source>
</reference>
<dbReference type="Proteomes" id="UP000887458">
    <property type="component" value="Unassembled WGS sequence"/>
</dbReference>
<gene>
    <name evidence="1" type="ORF">DERP_011210</name>
</gene>
<evidence type="ECO:0000313" key="2">
    <source>
        <dbReference type="Proteomes" id="UP000887458"/>
    </source>
</evidence>
<protein>
    <submittedName>
        <fullName evidence="1">Uncharacterized protein</fullName>
    </submittedName>
</protein>
<organism evidence="1 2">
    <name type="scientific">Dermatophagoides pteronyssinus</name>
    <name type="common">European house dust mite</name>
    <dbReference type="NCBI Taxonomy" id="6956"/>
    <lineage>
        <taxon>Eukaryota</taxon>
        <taxon>Metazoa</taxon>
        <taxon>Ecdysozoa</taxon>
        <taxon>Arthropoda</taxon>
        <taxon>Chelicerata</taxon>
        <taxon>Arachnida</taxon>
        <taxon>Acari</taxon>
        <taxon>Acariformes</taxon>
        <taxon>Sarcoptiformes</taxon>
        <taxon>Astigmata</taxon>
        <taxon>Psoroptidia</taxon>
        <taxon>Analgoidea</taxon>
        <taxon>Pyroglyphidae</taxon>
        <taxon>Dermatophagoidinae</taxon>
        <taxon>Dermatophagoides</taxon>
    </lineage>
</organism>
<name>A0ABQ8JCF1_DERPT</name>
<proteinExistence type="predicted"/>
<comment type="caution">
    <text evidence="1">The sequence shown here is derived from an EMBL/GenBank/DDBJ whole genome shotgun (WGS) entry which is preliminary data.</text>
</comment>
<dbReference type="EMBL" id="NJHN03000051">
    <property type="protein sequence ID" value="KAH9420294.1"/>
    <property type="molecule type" value="Genomic_DNA"/>
</dbReference>
<sequence length="25" mass="3199">MKFNFEQLRKLISVYSENFFFIFFC</sequence>
<reference evidence="1 2" key="1">
    <citation type="journal article" date="2018" name="J. Allergy Clin. Immunol.">
        <title>High-quality assembly of Dermatophagoides pteronyssinus genome and transcriptome reveals a wide range of novel allergens.</title>
        <authorList>
            <person name="Liu X.Y."/>
            <person name="Yang K.Y."/>
            <person name="Wang M.Q."/>
            <person name="Kwok J.S."/>
            <person name="Zeng X."/>
            <person name="Yang Z."/>
            <person name="Xiao X.J."/>
            <person name="Lau C.P."/>
            <person name="Li Y."/>
            <person name="Huang Z.M."/>
            <person name="Ba J.G."/>
            <person name="Yim A.K."/>
            <person name="Ouyang C.Y."/>
            <person name="Ngai S.M."/>
            <person name="Chan T.F."/>
            <person name="Leung E.L."/>
            <person name="Liu L."/>
            <person name="Liu Z.G."/>
            <person name="Tsui S.K."/>
        </authorList>
    </citation>
    <scope>NUCLEOTIDE SEQUENCE [LARGE SCALE GENOMIC DNA]</scope>
    <source>
        <strain evidence="1">Derp</strain>
    </source>
</reference>
<accession>A0ABQ8JCF1</accession>
<evidence type="ECO:0000313" key="1">
    <source>
        <dbReference type="EMBL" id="KAH9420294.1"/>
    </source>
</evidence>